<dbReference type="InterPro" id="IPR014001">
    <property type="entry name" value="Helicase_ATP-bd"/>
</dbReference>
<accession>A0A554X1Y1</accession>
<dbReference type="GO" id="GO:0016787">
    <property type="term" value="F:hydrolase activity"/>
    <property type="evidence" value="ECO:0007669"/>
    <property type="project" value="UniProtKB-KW"/>
</dbReference>
<evidence type="ECO:0000313" key="12">
    <source>
        <dbReference type="Proteomes" id="UP000317763"/>
    </source>
</evidence>
<keyword evidence="4" id="KW-0479">Metal-binding</keyword>
<comment type="similarity">
    <text evidence="2">In the central section; belongs to the CRISPR-associated helicase Cas3 family.</text>
</comment>
<keyword evidence="9" id="KW-0051">Antiviral defense</keyword>
<keyword evidence="7 11" id="KW-0347">Helicase</keyword>
<dbReference type="Gene3D" id="1.10.3210.30">
    <property type="match status" value="1"/>
</dbReference>
<sequence length="853" mass="94062">MTQPTWGKRTPDGRWHPLVDHCLDVAVVLEALLTHTATGRGWVLNAPQKARLAVIAFLHDFGKCNRGFQAKADPTARETAGHVMEAVALLMELQDRWPNAWRDLVTELCGWFTDPEQAGQMLVASISHHGRPISLDGDYPQWASASRNQHHAKRWAAANGYDPMAALDALAIAARAAFPEAFAPGVPPIDATPALQQRFAGLVMLADWIASDTQFFPYRQSEAEDRLAFARAAAERALRAIGLLPPDERQPKPFAETFGFTPTPLQAALAQTLAPADDTRLLLAESDTGSGKTEAALGWFFRLYAEGKADGLYFALPTRVAARELYERVRRAVEAAFEPDQRPGPVLLAAPGYVKVDGRAVADILTDPTGTLWDDSDPNARRERLWSAERPKRFLAAPVAVGTIDQALLSVLQVKHSLMRSVCLDRHLLVVDEVHASDPYMREVLCELLRAHVGRGGWALLLSATLGEVAAAKYFGREALQLDEATKRPYPLLSSRTQTWPMPAARERQIAITLAPTLTEDAALVLALIEALESGARVLVVCNTVARANALFRLVETQLQDRHPDLLHALFAVNGVRCPHHGRFAREDRELLDAAVTAQLGKASPSGARLLIGTQTLEQSLDIDADWLVTDLAPMDVLIQRFGRLHRHERAQRPPGFETPKALVRVPPKPLTEYLSKDGALRAPAGLGSVYTDGQVLARTWEELQQRPTLSLPFQARERIERTTHPQALESLPDAWRKHRQLLDGKVRAEIIQALRSVLDDQPFGELHYPDKGEQVLTRLGRPTYDIPFEVPVSSPFGADIQRVAIPAHWMPGAAANAIPDVAHATPTADGFRFVLGTQAFRYTRFGLERDDA</sequence>
<evidence type="ECO:0000256" key="5">
    <source>
        <dbReference type="ARBA" id="ARBA00022741"/>
    </source>
</evidence>
<gene>
    <name evidence="11" type="primary">ygcB</name>
    <name evidence="11" type="ORF">Ttaiw_02161</name>
</gene>
<dbReference type="NCBIfam" id="TIGR01596">
    <property type="entry name" value="cas3_HD"/>
    <property type="match status" value="1"/>
</dbReference>
<dbReference type="InterPro" id="IPR006474">
    <property type="entry name" value="Helicase_Cas3_CRISPR-ass_core"/>
</dbReference>
<dbReference type="Pfam" id="PF18019">
    <property type="entry name" value="Cas3_HD"/>
    <property type="match status" value="1"/>
</dbReference>
<dbReference type="InterPro" id="IPR038257">
    <property type="entry name" value="CRISPR-assoc_Cas3_HD_sf"/>
</dbReference>
<evidence type="ECO:0000256" key="2">
    <source>
        <dbReference type="ARBA" id="ARBA00009046"/>
    </source>
</evidence>
<dbReference type="GO" id="GO:0003724">
    <property type="term" value="F:RNA helicase activity"/>
    <property type="evidence" value="ECO:0007669"/>
    <property type="project" value="TreeGrafter"/>
</dbReference>
<keyword evidence="8" id="KW-0067">ATP-binding</keyword>
<dbReference type="GO" id="GO:0003723">
    <property type="term" value="F:RNA binding"/>
    <property type="evidence" value="ECO:0007669"/>
    <property type="project" value="TreeGrafter"/>
</dbReference>
<keyword evidence="3" id="KW-0540">Nuclease</keyword>
<dbReference type="Gene3D" id="3.40.50.300">
    <property type="entry name" value="P-loop containing nucleotide triphosphate hydrolases"/>
    <property type="match status" value="2"/>
</dbReference>
<dbReference type="OrthoDB" id="9810236at2"/>
<dbReference type="RefSeq" id="WP_082007432.1">
    <property type="nucleotide sequence ID" value="NZ_CP083911.1"/>
</dbReference>
<dbReference type="PANTHER" id="PTHR47963">
    <property type="entry name" value="DEAD-BOX ATP-DEPENDENT RNA HELICASE 47, MITOCHONDRIAL"/>
    <property type="match status" value="1"/>
</dbReference>
<dbReference type="EC" id="3.1.-.-" evidence="11"/>
<dbReference type="EMBL" id="VJOM01000029">
    <property type="protein sequence ID" value="TSE29828.1"/>
    <property type="molecule type" value="Genomic_DNA"/>
</dbReference>
<comment type="caution">
    <text evidence="11">The sequence shown here is derived from an EMBL/GenBank/DDBJ whole genome shotgun (WGS) entry which is preliminary data.</text>
</comment>
<proteinExistence type="inferred from homology"/>
<keyword evidence="6 11" id="KW-0378">Hydrolase</keyword>
<evidence type="ECO:0000256" key="8">
    <source>
        <dbReference type="ARBA" id="ARBA00022840"/>
    </source>
</evidence>
<keyword evidence="12" id="KW-1185">Reference proteome</keyword>
<comment type="similarity">
    <text evidence="1">In the N-terminal section; belongs to the CRISPR-associated nuclease Cas3-HD family.</text>
</comment>
<dbReference type="STRING" id="307486.GCA_000807215_00276"/>
<dbReference type="GO" id="GO:0005524">
    <property type="term" value="F:ATP binding"/>
    <property type="evidence" value="ECO:0007669"/>
    <property type="project" value="UniProtKB-KW"/>
</dbReference>
<dbReference type="GO" id="GO:0004519">
    <property type="term" value="F:endonuclease activity"/>
    <property type="evidence" value="ECO:0007669"/>
    <property type="project" value="UniProtKB-KW"/>
</dbReference>
<evidence type="ECO:0000256" key="3">
    <source>
        <dbReference type="ARBA" id="ARBA00022722"/>
    </source>
</evidence>
<dbReference type="GO" id="GO:0046872">
    <property type="term" value="F:metal ion binding"/>
    <property type="evidence" value="ECO:0007669"/>
    <property type="project" value="UniProtKB-KW"/>
</dbReference>
<evidence type="ECO:0000259" key="10">
    <source>
        <dbReference type="PROSITE" id="PS51643"/>
    </source>
</evidence>
<evidence type="ECO:0000313" key="11">
    <source>
        <dbReference type="EMBL" id="TSE29828.1"/>
    </source>
</evidence>
<dbReference type="InterPro" id="IPR054712">
    <property type="entry name" value="Cas3-like_dom"/>
</dbReference>
<dbReference type="Pfam" id="PF22590">
    <property type="entry name" value="Cas3-like_C_2"/>
    <property type="match status" value="1"/>
</dbReference>
<dbReference type="CDD" id="cd09641">
    <property type="entry name" value="Cas3''_I"/>
    <property type="match status" value="1"/>
</dbReference>
<feature type="domain" description="HD Cas3-type" evidence="10">
    <location>
        <begin position="11"/>
        <end position="209"/>
    </location>
</feature>
<reference evidence="11 12" key="1">
    <citation type="submission" date="2019-07" db="EMBL/GenBank/DDBJ databases">
        <title>Tepidimonas taiwanensis I1-1 draft genome.</title>
        <authorList>
            <person name="Da Costa M.S."/>
            <person name="Froufe H.J.C."/>
            <person name="Egas C."/>
            <person name="Albuquerque L."/>
        </authorList>
    </citation>
    <scope>NUCLEOTIDE SEQUENCE [LARGE SCALE GENOMIC DNA]</scope>
    <source>
        <strain evidence="11 12">I1-1</strain>
    </source>
</reference>
<dbReference type="SMART" id="SM00487">
    <property type="entry name" value="DEXDc"/>
    <property type="match status" value="1"/>
</dbReference>
<dbReference type="SUPFAM" id="SSF52540">
    <property type="entry name" value="P-loop containing nucleoside triphosphate hydrolases"/>
    <property type="match status" value="1"/>
</dbReference>
<dbReference type="Proteomes" id="UP000317763">
    <property type="component" value="Unassembled WGS sequence"/>
</dbReference>
<keyword evidence="11" id="KW-0255">Endonuclease</keyword>
<evidence type="ECO:0000256" key="7">
    <source>
        <dbReference type="ARBA" id="ARBA00022806"/>
    </source>
</evidence>
<protein>
    <submittedName>
        <fullName evidence="11">CRISPR-associated endonuclease/helicase Cas3</fullName>
        <ecNumber evidence="11">3.1.-.-</ecNumber>
    </submittedName>
</protein>
<evidence type="ECO:0000256" key="4">
    <source>
        <dbReference type="ARBA" id="ARBA00022723"/>
    </source>
</evidence>
<evidence type="ECO:0000256" key="1">
    <source>
        <dbReference type="ARBA" id="ARBA00006847"/>
    </source>
</evidence>
<evidence type="ECO:0000256" key="9">
    <source>
        <dbReference type="ARBA" id="ARBA00023118"/>
    </source>
</evidence>
<dbReference type="NCBIfam" id="TIGR01587">
    <property type="entry name" value="cas3_core"/>
    <property type="match status" value="1"/>
</dbReference>
<dbReference type="GO" id="GO:0051607">
    <property type="term" value="P:defense response to virus"/>
    <property type="evidence" value="ECO:0007669"/>
    <property type="project" value="UniProtKB-KW"/>
</dbReference>
<dbReference type="AlphaFoldDB" id="A0A554X1Y1"/>
<keyword evidence="5" id="KW-0547">Nucleotide-binding</keyword>
<evidence type="ECO:0000256" key="6">
    <source>
        <dbReference type="ARBA" id="ARBA00022801"/>
    </source>
</evidence>
<dbReference type="InterPro" id="IPR050547">
    <property type="entry name" value="DEAD_box_RNA_helicases"/>
</dbReference>
<dbReference type="InterPro" id="IPR006483">
    <property type="entry name" value="CRISPR-assoc_Cas3_HD"/>
</dbReference>
<name>A0A554X1Y1_9BURK</name>
<organism evidence="11 12">
    <name type="scientific">Tepidimonas taiwanensis</name>
    <dbReference type="NCBI Taxonomy" id="307486"/>
    <lineage>
        <taxon>Bacteria</taxon>
        <taxon>Pseudomonadati</taxon>
        <taxon>Pseudomonadota</taxon>
        <taxon>Betaproteobacteria</taxon>
        <taxon>Burkholderiales</taxon>
        <taxon>Tepidimonas</taxon>
    </lineage>
</organism>
<dbReference type="PANTHER" id="PTHR47963:SF9">
    <property type="entry name" value="CRISPR-ASSOCIATED ENDONUCLEASE_HELICASE CAS3"/>
    <property type="match status" value="1"/>
</dbReference>
<dbReference type="PROSITE" id="PS51643">
    <property type="entry name" value="HD_CAS3"/>
    <property type="match status" value="1"/>
</dbReference>
<dbReference type="InterPro" id="IPR027417">
    <property type="entry name" value="P-loop_NTPase"/>
</dbReference>